<evidence type="ECO:0000259" key="8">
    <source>
        <dbReference type="PROSITE" id="PS50038"/>
    </source>
</evidence>
<evidence type="ECO:0000256" key="3">
    <source>
        <dbReference type="ARBA" id="ARBA00022777"/>
    </source>
</evidence>
<dbReference type="PROSITE" id="PS50038">
    <property type="entry name" value="FZ"/>
    <property type="match status" value="1"/>
</dbReference>
<protein>
    <recommendedName>
        <fullName evidence="6">Probable acetate kinase</fullName>
        <ecNumber evidence="6">2.7.2.1</ecNumber>
    </recommendedName>
    <alternativeName>
        <fullName evidence="6">Acetokinase</fullName>
    </alternativeName>
</protein>
<dbReference type="PROSITE" id="PS01076">
    <property type="entry name" value="ACETATE_KINASE_2"/>
    <property type="match status" value="1"/>
</dbReference>
<feature type="site" description="Transition state stabilizer" evidence="6">
    <location>
        <position position="287"/>
    </location>
</feature>
<gene>
    <name evidence="9" type="ORF">MCHLO_12052</name>
</gene>
<name>A0ABQ0LX22_MYCCL</name>
<keyword evidence="2 6" id="KW-0547">Nucleotide-binding</keyword>
<keyword evidence="10" id="KW-1185">Reference proteome</keyword>
<keyword evidence="6" id="KW-0460">Magnesium</keyword>
<dbReference type="PANTHER" id="PTHR21060:SF15">
    <property type="entry name" value="ACETATE KINASE-RELATED"/>
    <property type="match status" value="1"/>
</dbReference>
<comment type="pathway">
    <text evidence="6">Metabolic intermediate biosynthesis; acetyl-CoA biosynthesis; acetyl-CoA from acetate: step 1/2.</text>
</comment>
<feature type="site" description="Transition state stabilizer" evidence="6">
    <location>
        <position position="348"/>
    </location>
</feature>
<keyword evidence="1 6" id="KW-0808">Transferase</keyword>
<comment type="caution">
    <text evidence="6">Lacks conserved residue(s) required for the propagation of feature annotation.</text>
</comment>
<keyword evidence="6" id="KW-0479">Metal-binding</keyword>
<evidence type="ECO:0000256" key="4">
    <source>
        <dbReference type="ARBA" id="ARBA00022840"/>
    </source>
</evidence>
<evidence type="ECO:0000313" key="9">
    <source>
        <dbReference type="EMBL" id="GAT55269.1"/>
    </source>
</evidence>
<dbReference type="Pfam" id="PF00871">
    <property type="entry name" value="Acetate_kinase"/>
    <property type="match status" value="1"/>
</dbReference>
<feature type="binding site" evidence="6">
    <location>
        <position position="199"/>
    </location>
    <ligand>
        <name>substrate</name>
    </ligand>
</feature>
<comment type="catalytic activity">
    <reaction evidence="6">
        <text>acetate + ATP = acetyl phosphate + ADP</text>
        <dbReference type="Rhea" id="RHEA:11352"/>
        <dbReference type="ChEBI" id="CHEBI:22191"/>
        <dbReference type="ChEBI" id="CHEBI:30089"/>
        <dbReference type="ChEBI" id="CHEBI:30616"/>
        <dbReference type="ChEBI" id="CHEBI:456216"/>
        <dbReference type="EC" id="2.7.2.1"/>
    </reaction>
</comment>
<dbReference type="InterPro" id="IPR000890">
    <property type="entry name" value="Aliphatic_acid_kin_short-chain"/>
</dbReference>
<evidence type="ECO:0000313" key="10">
    <source>
        <dbReference type="Proteomes" id="UP000815677"/>
    </source>
</evidence>
<dbReference type="PROSITE" id="PS01075">
    <property type="entry name" value="ACETATE_KINASE_1"/>
    <property type="match status" value="1"/>
</dbReference>
<organism evidence="9 10">
    <name type="scientific">Mycena chlorophos</name>
    <name type="common">Agaric fungus</name>
    <name type="synonym">Agaricus chlorophos</name>
    <dbReference type="NCBI Taxonomy" id="658473"/>
    <lineage>
        <taxon>Eukaryota</taxon>
        <taxon>Fungi</taxon>
        <taxon>Dikarya</taxon>
        <taxon>Basidiomycota</taxon>
        <taxon>Agaricomycotina</taxon>
        <taxon>Agaricomycetes</taxon>
        <taxon>Agaricomycetidae</taxon>
        <taxon>Agaricales</taxon>
        <taxon>Marasmiineae</taxon>
        <taxon>Mycenaceae</taxon>
        <taxon>Mycena</taxon>
    </lineage>
</organism>
<evidence type="ECO:0000256" key="2">
    <source>
        <dbReference type="ARBA" id="ARBA00022741"/>
    </source>
</evidence>
<evidence type="ECO:0000256" key="1">
    <source>
        <dbReference type="ARBA" id="ARBA00022679"/>
    </source>
</evidence>
<feature type="binding site" evidence="6">
    <location>
        <position position="503"/>
    </location>
    <ligand>
        <name>Mg(2+)</name>
        <dbReference type="ChEBI" id="CHEBI:18420"/>
    </ligand>
</feature>
<keyword evidence="4 6" id="KW-0067">ATP-binding</keyword>
<dbReference type="InterPro" id="IPR020067">
    <property type="entry name" value="Frizzled_dom"/>
</dbReference>
<dbReference type="EMBL" id="DF848948">
    <property type="protein sequence ID" value="GAT55269.1"/>
    <property type="molecule type" value="Genomic_DNA"/>
</dbReference>
<evidence type="ECO:0000256" key="7">
    <source>
        <dbReference type="SAM" id="MobiDB-lite"/>
    </source>
</evidence>
<feature type="binding site" evidence="6">
    <location>
        <begin position="448"/>
        <end position="452"/>
    </location>
    <ligand>
        <name>ATP</name>
        <dbReference type="ChEBI" id="CHEBI:30616"/>
    </ligand>
</feature>
<dbReference type="PRINTS" id="PR00471">
    <property type="entry name" value="ACETATEKNASE"/>
</dbReference>
<feature type="binding site" evidence="6">
    <location>
        <position position="116"/>
    </location>
    <ligand>
        <name>Mg(2+)</name>
        <dbReference type="ChEBI" id="CHEBI:18420"/>
    </ligand>
</feature>
<evidence type="ECO:0000256" key="5">
    <source>
        <dbReference type="ARBA" id="ARBA00023157"/>
    </source>
</evidence>
<comment type="similarity">
    <text evidence="6">Belongs to the acetokinase family.</text>
</comment>
<dbReference type="EC" id="2.7.2.1" evidence="6"/>
<feature type="region of interest" description="Disordered" evidence="7">
    <location>
        <begin position="31"/>
        <end position="52"/>
    </location>
</feature>
<feature type="domain" description="FZ" evidence="8">
    <location>
        <begin position="775"/>
        <end position="915"/>
    </location>
</feature>
<feature type="binding site" evidence="6">
    <location>
        <begin position="315"/>
        <end position="319"/>
    </location>
    <ligand>
        <name>ATP</name>
        <dbReference type="ChEBI" id="CHEBI:30616"/>
    </ligand>
</feature>
<dbReference type="InterPro" id="IPR043129">
    <property type="entry name" value="ATPase_NBD"/>
</dbReference>
<evidence type="ECO:0000256" key="6">
    <source>
        <dbReference type="HAMAP-Rule" id="MF_03131"/>
    </source>
</evidence>
<dbReference type="Proteomes" id="UP000815677">
    <property type="component" value="Unassembled WGS sequence"/>
</dbReference>
<keyword evidence="5" id="KW-1015">Disulfide bond</keyword>
<sequence>MDASWATVSMGWNLESLTTSPDADARSLVASVSNGNGSRPALGRAEDVDGGTGLCVEGPERKRGPDDNDADCRLFSALFSMLSPVLLTQQEASKSSLDQRVRHTAMSKMDLILAANAGSSSLKISFFQPTNPPTLILTSSLSNITAPPAKFSFQVVGSAPKNEELASVHDHASAFAHFLEYLAKEAGVDPGAIASVCHRVVHGGDYTDPVVINEEAFKHIEKLSDLAPLHNGAALAVIRTCLEQLPHARSIAFFDTAFHRSIPPHISSYAIDQKIAHQRGLKKYGFHGLSYSSILHSVSEYLQKPQTSLNLIILHLGSGASACAIQRGHSLDTSMGVTPLDGLPGATRSGGVDPSLIFHYTNKAGRISHNKDHAVHLHVTQAEQILNSQSGWKALAGTTDFGTITAHRDEDPAAQLAFDLFADRILNFVGSYHLKLGGDVDALVFSGGIGEHSRELRAFIGERVECLGYPMVDAERNKGTDETVFDIGASADRKRVLVCRTDEQLEMARQRLPAALVLLLKAALAASQRTTLNVGYVLSVSTLNAADTFYTIPTAATQLALSIALCSGSINSTSPRFFVSNASSTASPGSGGGEDVSEIVLDQGVGNWTGTFPEGGVLGVEDDDNVQMPFEIGLSDGVPIHQLISEPLLFGDSTTTQAILFSPPFSPENLQDPTYPNYTLPSANLSYQPPTDPTNYTVIVSPTSNSLTTMQQTACALRTQKSTGIVANQSLWMRDEEGWRTEWFFSGLIAQTNYTMYAIEDGYKVAGPIFFTTKSSSFSCPLVSQLSYCPSIAYAMPLPLPPNGLLAYDDSSLPSSISEPLISSLTNFTTSLTTFACGRDLYSPLVTCADCQRAYRTWLCTVSLPRCADEDTAPPNAALLRNQAADARNSAFPGGNNYTQLLPCLETCTAADRACPNFLGFRCPLPRFNAASSYGVGYVDSTVEGVQGGGVPGMWSDNFGNVWCTSGQ</sequence>
<dbReference type="Pfam" id="PF12929">
    <property type="entry name" value="Mid1"/>
    <property type="match status" value="1"/>
</dbReference>
<dbReference type="PANTHER" id="PTHR21060">
    <property type="entry name" value="ACETATE KINASE"/>
    <property type="match status" value="1"/>
</dbReference>
<comment type="cofactor">
    <cofactor evidence="6">
        <name>Mg(2+)</name>
        <dbReference type="ChEBI" id="CHEBI:18420"/>
    </cofactor>
</comment>
<reference evidence="9" key="1">
    <citation type="submission" date="2014-09" db="EMBL/GenBank/DDBJ databases">
        <title>Genome sequence of the luminous mushroom Mycena chlorophos for searching fungal bioluminescence genes.</title>
        <authorList>
            <person name="Tanaka Y."/>
            <person name="Kasuga D."/>
            <person name="Oba Y."/>
            <person name="Hase S."/>
            <person name="Sato K."/>
            <person name="Oba Y."/>
            <person name="Sakakibara Y."/>
        </authorList>
    </citation>
    <scope>NUCLEOTIDE SEQUENCE</scope>
</reference>
<dbReference type="HAMAP" id="MF_00020">
    <property type="entry name" value="Acetate_kinase"/>
    <property type="match status" value="1"/>
</dbReference>
<dbReference type="Gene3D" id="3.30.420.40">
    <property type="match status" value="2"/>
</dbReference>
<dbReference type="NCBIfam" id="TIGR00016">
    <property type="entry name" value="ackA"/>
    <property type="match status" value="1"/>
</dbReference>
<dbReference type="InterPro" id="IPR024338">
    <property type="entry name" value="MID1/Yam8"/>
</dbReference>
<feature type="binding site" evidence="6">
    <location>
        <position position="123"/>
    </location>
    <ligand>
        <name>ATP</name>
        <dbReference type="ChEBI" id="CHEBI:30616"/>
    </ligand>
</feature>
<dbReference type="InterPro" id="IPR023865">
    <property type="entry name" value="Aliphatic_acid_kinase_CS"/>
</dbReference>
<accession>A0ABQ0LX22</accession>
<feature type="active site" description="Proton donor/acceptor" evidence="6">
    <location>
        <position position="255"/>
    </location>
</feature>
<proteinExistence type="inferred from homology"/>
<keyword evidence="3 6" id="KW-0418">Kinase</keyword>
<dbReference type="InterPro" id="IPR004372">
    <property type="entry name" value="Ac/propionate_kinase"/>
</dbReference>
<dbReference type="SUPFAM" id="SSF53067">
    <property type="entry name" value="Actin-like ATPase domain"/>
    <property type="match status" value="2"/>
</dbReference>